<evidence type="ECO:0000256" key="4">
    <source>
        <dbReference type="ARBA" id="ARBA00022989"/>
    </source>
</evidence>
<dbReference type="HOGENOM" id="CLU_983351_0_0_4"/>
<evidence type="ECO:0000259" key="8">
    <source>
        <dbReference type="Pfam" id="PF02706"/>
    </source>
</evidence>
<feature type="coiled-coil region" evidence="6">
    <location>
        <begin position="162"/>
        <end position="189"/>
    </location>
</feature>
<dbReference type="KEGG" id="cbab:SMCB_0555"/>
<keyword evidence="4 7" id="KW-1133">Transmembrane helix</keyword>
<keyword evidence="3 7" id="KW-0812">Transmembrane</keyword>
<evidence type="ECO:0000256" key="1">
    <source>
        <dbReference type="ARBA" id="ARBA00004651"/>
    </source>
</evidence>
<dbReference type="AlphaFoldDB" id="A0A060NTD1"/>
<comment type="subcellular location">
    <subcellularLocation>
        <location evidence="1">Cell membrane</location>
        <topology evidence="1">Multi-pass membrane protein</topology>
    </subcellularLocation>
</comment>
<keyword evidence="10" id="KW-1185">Reference proteome</keyword>
<feature type="transmembrane region" description="Helical" evidence="7">
    <location>
        <begin position="257"/>
        <end position="277"/>
    </location>
</feature>
<dbReference type="InterPro" id="IPR003856">
    <property type="entry name" value="LPS_length_determ_N"/>
</dbReference>
<dbReference type="STRING" id="1458426.SMCB_0555"/>
<evidence type="ECO:0000256" key="6">
    <source>
        <dbReference type="SAM" id="Coils"/>
    </source>
</evidence>
<reference evidence="9 10" key="1">
    <citation type="journal article" date="2014" name="Nat. Commun.">
        <title>Physiological and genomic features of highly alkaliphilic hydrogen-utilizing Betaproteobacteria from a continental serpentinizing site.</title>
        <authorList>
            <person name="Suzuki S."/>
            <person name="Kuenen J.G."/>
            <person name="Schipper K."/>
            <person name="van der Velde S."/>
            <person name="Ishii S."/>
            <person name="Wu A."/>
            <person name="Sorokin D.Y."/>
            <person name="Tenney A."/>
            <person name="Meng X.Y."/>
            <person name="Morrill P.L."/>
            <person name="Kamagata Y."/>
            <person name="Muyzer G."/>
            <person name="Nealson K.H."/>
        </authorList>
    </citation>
    <scope>NUCLEOTIDE SEQUENCE [LARGE SCALE GENOMIC DNA]</scope>
    <source>
        <strain evidence="9 10">B1</strain>
    </source>
</reference>
<dbReference type="GO" id="GO:0004713">
    <property type="term" value="F:protein tyrosine kinase activity"/>
    <property type="evidence" value="ECO:0007669"/>
    <property type="project" value="TreeGrafter"/>
</dbReference>
<protein>
    <recommendedName>
        <fullName evidence="8">Polysaccharide chain length determinant N-terminal domain-containing protein</fullName>
    </recommendedName>
</protein>
<dbReference type="PANTHER" id="PTHR32309">
    <property type="entry name" value="TYROSINE-PROTEIN KINASE"/>
    <property type="match status" value="1"/>
</dbReference>
<name>A0A060NTD1_9BURK</name>
<evidence type="ECO:0000256" key="3">
    <source>
        <dbReference type="ARBA" id="ARBA00022692"/>
    </source>
</evidence>
<evidence type="ECO:0000313" key="10">
    <source>
        <dbReference type="Proteomes" id="UP000066014"/>
    </source>
</evidence>
<dbReference type="OrthoDB" id="8894122at2"/>
<dbReference type="GO" id="GO:0005886">
    <property type="term" value="C:plasma membrane"/>
    <property type="evidence" value="ECO:0007669"/>
    <property type="project" value="UniProtKB-SubCell"/>
</dbReference>
<accession>A0A060NTD1</accession>
<keyword evidence="5 7" id="KW-0472">Membrane</keyword>
<gene>
    <name evidence="9" type="ORF">SMCB_0555</name>
</gene>
<dbReference type="InterPro" id="IPR050445">
    <property type="entry name" value="Bact_polysacc_biosynth/exp"/>
</dbReference>
<organism evidence="9 10">
    <name type="scientific">Serpentinimonas maccroryi</name>
    <dbReference type="NCBI Taxonomy" id="1458426"/>
    <lineage>
        <taxon>Bacteria</taxon>
        <taxon>Pseudomonadati</taxon>
        <taxon>Pseudomonadota</taxon>
        <taxon>Betaproteobacteria</taxon>
        <taxon>Burkholderiales</taxon>
        <taxon>Comamonadaceae</taxon>
        <taxon>Serpentinimonas</taxon>
    </lineage>
</organism>
<dbReference type="Proteomes" id="UP000066014">
    <property type="component" value="Chromosome"/>
</dbReference>
<keyword evidence="2" id="KW-1003">Cell membrane</keyword>
<feature type="domain" description="Polysaccharide chain length determinant N-terminal" evidence="8">
    <location>
        <begin position="6"/>
        <end position="93"/>
    </location>
</feature>
<evidence type="ECO:0000313" key="9">
    <source>
        <dbReference type="EMBL" id="BAO82783.1"/>
    </source>
</evidence>
<dbReference type="Pfam" id="PF02706">
    <property type="entry name" value="Wzz"/>
    <property type="match status" value="1"/>
</dbReference>
<keyword evidence="6" id="KW-0175">Coiled coil</keyword>
<dbReference type="PANTHER" id="PTHR32309:SF13">
    <property type="entry name" value="FERRIC ENTEROBACTIN TRANSPORT PROTEIN FEPE"/>
    <property type="match status" value="1"/>
</dbReference>
<sequence>MNSNDDEISLLDLWDTLIGAWKTLLAFLAVGIALGVGIGMLSPSVYQATALIQVGQVGQVGQVNVTRQPVESPLLAVERLRSLTFQQRIAEATTDQDWINAIRSGADAGRIQAQLVRATQADASPLIELKVRAPSREQAKMQTEATLAELVRIHNEFAQPRIDNLRSELASNREQLEASQMRLNKLSQLAVVDRVPDSRFNQIMLANMMLTQMQAEVFAVRSTISMYETALQSPLTQPTRTIEPVFAPAHPVSPARLMMLVVAAMAAAMLGVLWVLVRSAWLNARRAKQHPEQSMG</sequence>
<evidence type="ECO:0000256" key="7">
    <source>
        <dbReference type="SAM" id="Phobius"/>
    </source>
</evidence>
<evidence type="ECO:0000256" key="5">
    <source>
        <dbReference type="ARBA" id="ARBA00023136"/>
    </source>
</evidence>
<feature type="transmembrane region" description="Helical" evidence="7">
    <location>
        <begin position="20"/>
        <end position="41"/>
    </location>
</feature>
<evidence type="ECO:0000256" key="2">
    <source>
        <dbReference type="ARBA" id="ARBA00022475"/>
    </source>
</evidence>
<proteinExistence type="predicted"/>
<dbReference type="RefSeq" id="WP_082027192.1">
    <property type="nucleotide sequence ID" value="NZ_AP014569.1"/>
</dbReference>
<dbReference type="EMBL" id="AP014569">
    <property type="protein sequence ID" value="BAO82783.1"/>
    <property type="molecule type" value="Genomic_DNA"/>
</dbReference>